<dbReference type="RefSeq" id="WP_004440744.1">
    <property type="nucleotide sequence ID" value="NZ_AHOP02000053.1"/>
</dbReference>
<sequence>MRILEPNKRVLLNVKYEGISYTFESDIADPSLELDIDIAVAKRLGGASLESIPNSTYGYIFAIVTLNHVIRKIPEEFPLEIESFEKIRDKEFVLKLFKEYKKKEDSFLSELKKNRDDRISIRRNEHPRSVSNEGISYSTERGETSRESISTTETVHTGSDVEDRLSEPTTKVKTKIPENTGGENETGRVSNEYKPESFVYPGRRGRVYKRNA</sequence>
<dbReference type="Proteomes" id="UP000012153">
    <property type="component" value="Unassembled WGS sequence"/>
</dbReference>
<proteinExistence type="predicted"/>
<organism evidence="2 3">
    <name type="scientific">Leptospira noguchii serovar Autumnalis str. ZUN142</name>
    <dbReference type="NCBI Taxonomy" id="1085540"/>
    <lineage>
        <taxon>Bacteria</taxon>
        <taxon>Pseudomonadati</taxon>
        <taxon>Spirochaetota</taxon>
        <taxon>Spirochaetia</taxon>
        <taxon>Leptospirales</taxon>
        <taxon>Leptospiraceae</taxon>
        <taxon>Leptospira</taxon>
    </lineage>
</organism>
<evidence type="ECO:0000313" key="2">
    <source>
        <dbReference type="EMBL" id="EMO39525.1"/>
    </source>
</evidence>
<comment type="caution">
    <text evidence="2">The sequence shown here is derived from an EMBL/GenBank/DDBJ whole genome shotgun (WGS) entry which is preliminary data.</text>
</comment>
<evidence type="ECO:0000313" key="3">
    <source>
        <dbReference type="Proteomes" id="UP000012153"/>
    </source>
</evidence>
<reference evidence="2 3" key="1">
    <citation type="submission" date="2013-01" db="EMBL/GenBank/DDBJ databases">
        <authorList>
            <person name="Harkins D.M."/>
            <person name="Durkin A.S."/>
            <person name="Brinkac L.M."/>
            <person name="Haft D.H."/>
            <person name="Selengut J.D."/>
            <person name="Sanka R."/>
            <person name="DePew J."/>
            <person name="Purushe J."/>
            <person name="Matthias M.A."/>
            <person name="Vinetz J.M."/>
            <person name="Sutton G.G."/>
            <person name="Nierman W.C."/>
            <person name="Fouts D.E."/>
        </authorList>
    </citation>
    <scope>NUCLEOTIDE SEQUENCE [LARGE SCALE GENOMIC DNA]</scope>
    <source>
        <strain evidence="2 3">ZUN142</strain>
    </source>
</reference>
<accession>M6U4Y4</accession>
<evidence type="ECO:0000256" key="1">
    <source>
        <dbReference type="SAM" id="MobiDB-lite"/>
    </source>
</evidence>
<dbReference type="AlphaFoldDB" id="M6U4Y4"/>
<gene>
    <name evidence="2" type="ORF">LEP1GSC186_3260</name>
</gene>
<feature type="compositionally biased region" description="Basic and acidic residues" evidence="1">
    <location>
        <begin position="119"/>
        <end position="128"/>
    </location>
</feature>
<name>M6U4Y4_9LEPT</name>
<protein>
    <submittedName>
        <fullName evidence="2">Uncharacterized protein</fullName>
    </submittedName>
</protein>
<feature type="region of interest" description="Disordered" evidence="1">
    <location>
        <begin position="119"/>
        <end position="198"/>
    </location>
</feature>
<dbReference type="EMBL" id="AHOP02000053">
    <property type="protein sequence ID" value="EMO39525.1"/>
    <property type="molecule type" value="Genomic_DNA"/>
</dbReference>